<dbReference type="OrthoDB" id="1066602at2759"/>
<dbReference type="Pfam" id="PF03107">
    <property type="entry name" value="C1_2"/>
    <property type="match status" value="4"/>
</dbReference>
<dbReference type="Pfam" id="PF22926">
    <property type="entry name" value="C1-like_CT"/>
    <property type="match status" value="1"/>
</dbReference>
<protein>
    <recommendedName>
        <fullName evidence="6">Phorbol-ester/DAG-type domain-containing protein</fullName>
    </recommendedName>
</protein>
<reference evidence="4" key="1">
    <citation type="submission" date="2020-01" db="EMBL/GenBank/DDBJ databases">
        <authorList>
            <person name="Mishra B."/>
        </authorList>
    </citation>
    <scope>NUCLEOTIDE SEQUENCE [LARGE SCALE GENOMIC DNA]</scope>
</reference>
<evidence type="ECO:0000313" key="5">
    <source>
        <dbReference type="Proteomes" id="UP000467841"/>
    </source>
</evidence>
<gene>
    <name evidence="4" type="ORF">MERR_LOCUS31063</name>
</gene>
<name>A0A6D2JVE5_9BRAS</name>
<comment type="caution">
    <text evidence="4">The sequence shown here is derived from an EMBL/GenBank/DDBJ whole genome shotgun (WGS) entry which is preliminary data.</text>
</comment>
<keyword evidence="1" id="KW-0677">Repeat</keyword>
<feature type="domain" description="DC1-like C-terminal" evidence="3">
    <location>
        <begin position="461"/>
        <end position="493"/>
    </location>
</feature>
<proteinExistence type="predicted"/>
<feature type="domain" description="DC1" evidence="2">
    <location>
        <begin position="217"/>
        <end position="266"/>
    </location>
</feature>
<feature type="domain" description="DC1" evidence="2">
    <location>
        <begin position="388"/>
        <end position="438"/>
    </location>
</feature>
<sequence length="497" mass="56976">MDLVGEFHKLEIDGKLNLVYHNVQYPLPQLDIPKSAIGSGQDLPLQPHFICPRVRQYFAFRFRGIDFEEKMIKFTTSPLSDGTRYNHPVLPLFWCNNKEAEVYDDCDACHHAKVGTCYYFCDKCGKRISRHHHRVSFVSSLPSAKRSCGVCRREVVSHYGAYVCTATTCSGYAVHTNCALRKDIWDGKELEGVPEEDDVYDDVEPFVRIADGMILHFSHGHNLRVETSRVYDEKKFCQACILPIYDGEFYVCVEVECNFILHETCANAPRKKLHPLHPHPLQLEVYDGDAFSCTLCGLFSNGFVYWCYNEDCDSYFRIDIRCALVSEPFTNQGHQHPLFLALDPKEKPMCHVCKSTDDDEKLRVLNCIECDFVICFGCATLPYTARYKHDDHCLTFCHGDEASDSDWCELCESKLADYGGRRGFYKCDDCCTTLHILCLLGPGQYLKSGGTIKLGRDVMLIHANTYPSRPICFYCHRHCPDPIFFVFRTRVSCGCYF</sequence>
<dbReference type="InterPro" id="IPR004146">
    <property type="entry name" value="DC1"/>
</dbReference>
<dbReference type="SUPFAM" id="SSF57889">
    <property type="entry name" value="Cysteine-rich domain"/>
    <property type="match status" value="2"/>
</dbReference>
<keyword evidence="5" id="KW-1185">Reference proteome</keyword>
<dbReference type="PANTHER" id="PTHR32410">
    <property type="entry name" value="CYSTEINE/HISTIDINE-RICH C1 DOMAIN FAMILY PROTEIN"/>
    <property type="match status" value="1"/>
</dbReference>
<feature type="domain" description="DC1" evidence="2">
    <location>
        <begin position="130"/>
        <end position="179"/>
    </location>
</feature>
<evidence type="ECO:0000259" key="2">
    <source>
        <dbReference type="Pfam" id="PF03107"/>
    </source>
</evidence>
<dbReference type="EMBL" id="CACVBM020001285">
    <property type="protein sequence ID" value="CAA7043828.1"/>
    <property type="molecule type" value="Genomic_DNA"/>
</dbReference>
<dbReference type="InterPro" id="IPR054483">
    <property type="entry name" value="DC1-like_CT"/>
</dbReference>
<organism evidence="4 5">
    <name type="scientific">Microthlaspi erraticum</name>
    <dbReference type="NCBI Taxonomy" id="1685480"/>
    <lineage>
        <taxon>Eukaryota</taxon>
        <taxon>Viridiplantae</taxon>
        <taxon>Streptophyta</taxon>
        <taxon>Embryophyta</taxon>
        <taxon>Tracheophyta</taxon>
        <taxon>Spermatophyta</taxon>
        <taxon>Magnoliopsida</taxon>
        <taxon>eudicotyledons</taxon>
        <taxon>Gunneridae</taxon>
        <taxon>Pentapetalae</taxon>
        <taxon>rosids</taxon>
        <taxon>malvids</taxon>
        <taxon>Brassicales</taxon>
        <taxon>Brassicaceae</taxon>
        <taxon>Coluteocarpeae</taxon>
        <taxon>Microthlaspi</taxon>
    </lineage>
</organism>
<dbReference type="Proteomes" id="UP000467841">
    <property type="component" value="Unassembled WGS sequence"/>
</dbReference>
<accession>A0A6D2JVE5</accession>
<dbReference type="PANTHER" id="PTHR32410:SF153">
    <property type="entry name" value="CHP-RICH ZINC FINGER PROTEIN-LIKE-RELATED"/>
    <property type="match status" value="1"/>
</dbReference>
<evidence type="ECO:0000256" key="1">
    <source>
        <dbReference type="ARBA" id="ARBA00022737"/>
    </source>
</evidence>
<feature type="domain" description="DC1" evidence="2">
    <location>
        <begin position="275"/>
        <end position="323"/>
    </location>
</feature>
<evidence type="ECO:0008006" key="6">
    <source>
        <dbReference type="Google" id="ProtNLM"/>
    </source>
</evidence>
<dbReference type="AlphaFoldDB" id="A0A6D2JVE5"/>
<evidence type="ECO:0000313" key="4">
    <source>
        <dbReference type="EMBL" id="CAA7043828.1"/>
    </source>
</evidence>
<dbReference type="InterPro" id="IPR046349">
    <property type="entry name" value="C1-like_sf"/>
</dbReference>
<dbReference type="InterPro" id="IPR053192">
    <property type="entry name" value="Vacuole_Formation_Reg"/>
</dbReference>
<evidence type="ECO:0000259" key="3">
    <source>
        <dbReference type="Pfam" id="PF22926"/>
    </source>
</evidence>